<accession>A0ABX0XGC8</accession>
<dbReference type="EMBL" id="JAATJH010000011">
    <property type="protein sequence ID" value="NJC28376.1"/>
    <property type="molecule type" value="Genomic_DNA"/>
</dbReference>
<dbReference type="InterPro" id="IPR024047">
    <property type="entry name" value="MM3350-like_sf"/>
</dbReference>
<reference evidence="2 3" key="1">
    <citation type="submission" date="2020-03" db="EMBL/GenBank/DDBJ databases">
        <title>Genomic Encyclopedia of Type Strains, Phase IV (KMG-IV): sequencing the most valuable type-strain genomes for metagenomic binning, comparative biology and taxonomic classification.</title>
        <authorList>
            <person name="Goeker M."/>
        </authorList>
    </citation>
    <scope>NUCLEOTIDE SEQUENCE [LARGE SCALE GENOMIC DNA]</scope>
    <source>
        <strain evidence="2 3">DSM 105096</strain>
    </source>
</reference>
<feature type="domain" description="Plasmid pRiA4b Orf3-like" evidence="1">
    <location>
        <begin position="363"/>
        <end position="529"/>
    </location>
</feature>
<dbReference type="PANTHER" id="PTHR41878:SF1">
    <property type="entry name" value="TNPR PROTEIN"/>
    <property type="match status" value="1"/>
</dbReference>
<name>A0ABX0XGC8_9BACT</name>
<dbReference type="Gene3D" id="3.10.290.30">
    <property type="entry name" value="MM3350-like"/>
    <property type="match status" value="1"/>
</dbReference>
<comment type="caution">
    <text evidence="2">The sequence shown here is derived from an EMBL/GenBank/DDBJ whole genome shotgun (WGS) entry which is preliminary data.</text>
</comment>
<dbReference type="RefSeq" id="WP_168040337.1">
    <property type="nucleotide sequence ID" value="NZ_JAATJH010000011.1"/>
</dbReference>
<organism evidence="2 3">
    <name type="scientific">Neolewinella antarctica</name>
    <dbReference type="NCBI Taxonomy" id="442734"/>
    <lineage>
        <taxon>Bacteria</taxon>
        <taxon>Pseudomonadati</taxon>
        <taxon>Bacteroidota</taxon>
        <taxon>Saprospiria</taxon>
        <taxon>Saprospirales</taxon>
        <taxon>Lewinellaceae</taxon>
        <taxon>Neolewinella</taxon>
    </lineage>
</organism>
<dbReference type="PANTHER" id="PTHR41878">
    <property type="entry name" value="LEXA REPRESSOR-RELATED"/>
    <property type="match status" value="1"/>
</dbReference>
<gene>
    <name evidence="2" type="ORF">GGR27_003899</name>
</gene>
<evidence type="ECO:0000313" key="2">
    <source>
        <dbReference type="EMBL" id="NJC28376.1"/>
    </source>
</evidence>
<dbReference type="Proteomes" id="UP000770785">
    <property type="component" value="Unassembled WGS sequence"/>
</dbReference>
<protein>
    <recommendedName>
        <fullName evidence="1">Plasmid pRiA4b Orf3-like domain-containing protein</fullName>
    </recommendedName>
</protein>
<dbReference type="InterPro" id="IPR012912">
    <property type="entry name" value="Plasmid_pRiA4b_Orf3-like"/>
</dbReference>
<keyword evidence="3" id="KW-1185">Reference proteome</keyword>
<proteinExistence type="predicted"/>
<evidence type="ECO:0000259" key="1">
    <source>
        <dbReference type="Pfam" id="PF07929"/>
    </source>
</evidence>
<sequence>MHPQVSLILKTCQTAAATGIITQDDHFLQALTSYRDYFTALTTGREPASSDFPDPVDQLLDLLEDALADRMDLGLDDLLIPGEYPSLDRLSADSFTEMLDMIDEAREAGYTIQTWLADINQVISFDYRWLRDARRIRITPNPVRPLGERLLAPGSVGEFDPEEYEDQLARLVQDYPDHPLVVGELIQYSSDNKILRRVERHLRPLTDFPAGELGFYQDREYVSITMAHARVAAMNEDVDVLYECGEDLLRLGVPSDNLMMIGTAIAAIIIDNGNREGNITHMLVGPPARPSHPLASALVAESFSLVMEVGLGQLGLSESELTTMRMLSGLGDGESDSGPRTSAPEFLQAFGPIEPVASPADLLQVRVDLRGAKPPIWRRLTLPATTSMADLHRILQATFDWEGYHLHNFIYGRRFFGPADDQFSDAEPYHDIRLGDLLVEKNDSVTYWYDFGDDWHHAVKLEKVLPRKANQHHATCTAGRNAAPPEDCGGIWGYESYLEALKDGRKNEYYEDAVYALGKRFDPAAFSVEEINGRLSKVVIAD</sequence>
<evidence type="ECO:0000313" key="3">
    <source>
        <dbReference type="Proteomes" id="UP000770785"/>
    </source>
</evidence>
<dbReference type="SUPFAM" id="SSF159941">
    <property type="entry name" value="MM3350-like"/>
    <property type="match status" value="1"/>
</dbReference>
<dbReference type="Pfam" id="PF07929">
    <property type="entry name" value="PRiA4_ORF3"/>
    <property type="match status" value="1"/>
</dbReference>